<evidence type="ECO:0000256" key="2">
    <source>
        <dbReference type="ARBA" id="ARBA00022630"/>
    </source>
</evidence>
<dbReference type="GO" id="GO:0016651">
    <property type="term" value="F:oxidoreductase activity, acting on NAD(P)H"/>
    <property type="evidence" value="ECO:0007669"/>
    <property type="project" value="TreeGrafter"/>
</dbReference>
<dbReference type="SUPFAM" id="SSF55424">
    <property type="entry name" value="FAD/NAD-linked reductases, dimerisation (C-terminal) domain"/>
    <property type="match status" value="1"/>
</dbReference>
<reference evidence="7 8" key="1">
    <citation type="submission" date="2020-08" db="EMBL/GenBank/DDBJ databases">
        <title>Genomic Encyclopedia of Type Strains, Phase III (KMG-III): the genomes of soil and plant-associated and newly described type strains.</title>
        <authorList>
            <person name="Whitman W."/>
        </authorList>
    </citation>
    <scope>NUCLEOTIDE SEQUENCE [LARGE SCALE GENOMIC DNA]</scope>
    <source>
        <strain evidence="7 8">CECT 8803</strain>
    </source>
</reference>
<dbReference type="Gene3D" id="3.50.50.60">
    <property type="entry name" value="FAD/NAD(P)-binding domain"/>
    <property type="match status" value="2"/>
</dbReference>
<evidence type="ECO:0000256" key="4">
    <source>
        <dbReference type="ARBA" id="ARBA00023002"/>
    </source>
</evidence>
<keyword evidence="3" id="KW-0274">FAD</keyword>
<dbReference type="InterPro" id="IPR036188">
    <property type="entry name" value="FAD/NAD-bd_sf"/>
</dbReference>
<dbReference type="InterPro" id="IPR050446">
    <property type="entry name" value="FAD-oxidoreductase/Apoptosis"/>
</dbReference>
<keyword evidence="4" id="KW-0560">Oxidoreductase</keyword>
<evidence type="ECO:0000256" key="3">
    <source>
        <dbReference type="ARBA" id="ARBA00022827"/>
    </source>
</evidence>
<evidence type="ECO:0000259" key="5">
    <source>
        <dbReference type="Pfam" id="PF07992"/>
    </source>
</evidence>
<evidence type="ECO:0000259" key="6">
    <source>
        <dbReference type="Pfam" id="PF14759"/>
    </source>
</evidence>
<evidence type="ECO:0000313" key="8">
    <source>
        <dbReference type="Proteomes" id="UP000581135"/>
    </source>
</evidence>
<dbReference type="RefSeq" id="WP_183415101.1">
    <property type="nucleotide sequence ID" value="NZ_JACHXA010000001.1"/>
</dbReference>
<dbReference type="SUPFAM" id="SSF51905">
    <property type="entry name" value="FAD/NAD(P)-binding domain"/>
    <property type="match status" value="2"/>
</dbReference>
<dbReference type="Pfam" id="PF14759">
    <property type="entry name" value="Reductase_C"/>
    <property type="match status" value="1"/>
</dbReference>
<dbReference type="PANTHER" id="PTHR43557">
    <property type="entry name" value="APOPTOSIS-INDUCING FACTOR 1"/>
    <property type="match status" value="1"/>
</dbReference>
<feature type="domain" description="Reductase C-terminal" evidence="6">
    <location>
        <begin position="321"/>
        <end position="405"/>
    </location>
</feature>
<dbReference type="EMBL" id="JACHXA010000001">
    <property type="protein sequence ID" value="MBB3064307.1"/>
    <property type="molecule type" value="Genomic_DNA"/>
</dbReference>
<comment type="cofactor">
    <cofactor evidence="1">
        <name>FAD</name>
        <dbReference type="ChEBI" id="CHEBI:57692"/>
    </cofactor>
</comment>
<protein>
    <submittedName>
        <fullName evidence="7">NADPH-dependent 2,4-dienoyl-CoA reductase/sulfur reductase-like enzyme</fullName>
    </submittedName>
</protein>
<dbReference type="PANTHER" id="PTHR43557:SF2">
    <property type="entry name" value="RIESKE DOMAIN-CONTAINING PROTEIN-RELATED"/>
    <property type="match status" value="1"/>
</dbReference>
<comment type="caution">
    <text evidence="7">The sequence shown here is derived from an EMBL/GenBank/DDBJ whole genome shotgun (WGS) entry which is preliminary data.</text>
</comment>
<dbReference type="InterPro" id="IPR028202">
    <property type="entry name" value="Reductase_C"/>
</dbReference>
<dbReference type="InterPro" id="IPR016156">
    <property type="entry name" value="FAD/NAD-linked_Rdtase_dimer_sf"/>
</dbReference>
<keyword evidence="2" id="KW-0285">Flavoprotein</keyword>
<dbReference type="PRINTS" id="PR00368">
    <property type="entry name" value="FADPNR"/>
</dbReference>
<dbReference type="PRINTS" id="PR00411">
    <property type="entry name" value="PNDRDTASEI"/>
</dbReference>
<dbReference type="GO" id="GO:0005737">
    <property type="term" value="C:cytoplasm"/>
    <property type="evidence" value="ECO:0007669"/>
    <property type="project" value="TreeGrafter"/>
</dbReference>
<gene>
    <name evidence="7" type="ORF">FHR98_000572</name>
</gene>
<dbReference type="AlphaFoldDB" id="A0A839SN32"/>
<organism evidence="7 8">
    <name type="scientific">Limibacillus halophilus</name>
    <dbReference type="NCBI Taxonomy" id="1579333"/>
    <lineage>
        <taxon>Bacteria</taxon>
        <taxon>Pseudomonadati</taxon>
        <taxon>Pseudomonadota</taxon>
        <taxon>Alphaproteobacteria</taxon>
        <taxon>Rhodospirillales</taxon>
        <taxon>Rhodovibrionaceae</taxon>
        <taxon>Limibacillus</taxon>
    </lineage>
</organism>
<dbReference type="Proteomes" id="UP000581135">
    <property type="component" value="Unassembled WGS sequence"/>
</dbReference>
<proteinExistence type="predicted"/>
<dbReference type="Gene3D" id="3.30.390.30">
    <property type="match status" value="1"/>
</dbReference>
<sequence>MARESIIIVGGGQAAGCAASELRQVGFDGRITIIGEEAAAPYERPPLSKEYLAGGFDLERAAVNPPNFYTDNSIDLLLNERVTQINPQERKVETAQGKSLPFDKLLIATGCRARRLNSLAPSRGAVVCLRTAEDAGQIARRLHPGKRLLLIGGGFIGLEVAGAARAKGCDVTVLEAAGALLSRVMPAPAAAFVEALHRAQGVIIETSVLVEGLEDLGDRAIVQVIDGRRFEADLVVIGIGAVPNQSLAVEAGGACQDGIIVDMGGRTSIPGVFAAGDVTRRHSSFYNQAIRLETWDNARRQAQVTARNMIGQEALYDEVPWMWTDHYGRNIQMLGLPALADEVVTRGDPESGPFIVISRRNGQIVAATFVDQGRERRPLTRLMRDRTIVPVEVLRDSSVPLKTLAEKFCA</sequence>
<dbReference type="Pfam" id="PF07992">
    <property type="entry name" value="Pyr_redox_2"/>
    <property type="match status" value="1"/>
</dbReference>
<evidence type="ECO:0000256" key="1">
    <source>
        <dbReference type="ARBA" id="ARBA00001974"/>
    </source>
</evidence>
<accession>A0A839SN32</accession>
<dbReference type="InterPro" id="IPR023753">
    <property type="entry name" value="FAD/NAD-binding_dom"/>
</dbReference>
<evidence type="ECO:0000313" key="7">
    <source>
        <dbReference type="EMBL" id="MBB3064307.1"/>
    </source>
</evidence>
<name>A0A839SN32_9PROT</name>
<keyword evidence="8" id="KW-1185">Reference proteome</keyword>
<feature type="domain" description="FAD/NAD(P)-binding" evidence="5">
    <location>
        <begin position="5"/>
        <end position="302"/>
    </location>
</feature>